<accession>A0A8H4TBM5</accession>
<evidence type="ECO:0000313" key="2">
    <source>
        <dbReference type="EMBL" id="KAF4954923.1"/>
    </source>
</evidence>
<dbReference type="AlphaFoldDB" id="A0A8H4TBM5"/>
<dbReference type="OrthoDB" id="5106143at2759"/>
<keyword evidence="1" id="KW-0472">Membrane</keyword>
<protein>
    <submittedName>
        <fullName evidence="2">Uncharacterized protein</fullName>
    </submittedName>
</protein>
<feature type="transmembrane region" description="Helical" evidence="1">
    <location>
        <begin position="90"/>
        <end position="111"/>
    </location>
</feature>
<name>A0A8H4TBM5_9HYPO</name>
<comment type="caution">
    <text evidence="2">The sequence shown here is derived from an EMBL/GenBank/DDBJ whole genome shotgun (WGS) entry which is preliminary data.</text>
</comment>
<reference evidence="2" key="1">
    <citation type="journal article" date="2020" name="BMC Genomics">
        <title>Correction to: Identification and distribution of gene clusters required for synthesis of sphingolipid metabolism inhibitors in diverse species of the filamentous fungus Fusarium.</title>
        <authorList>
            <person name="Kim H.S."/>
            <person name="Lohmar J.M."/>
            <person name="Busman M."/>
            <person name="Brown D.W."/>
            <person name="Naumann T.A."/>
            <person name="Divon H.H."/>
            <person name="Lysoe E."/>
            <person name="Uhlig S."/>
            <person name="Proctor R.H."/>
        </authorList>
    </citation>
    <scope>NUCLEOTIDE SEQUENCE</scope>
    <source>
        <strain evidence="2">NRRL 45417</strain>
    </source>
</reference>
<proteinExistence type="predicted"/>
<organism evidence="2 3">
    <name type="scientific">Fusarium gaditjirri</name>
    <dbReference type="NCBI Taxonomy" id="282569"/>
    <lineage>
        <taxon>Eukaryota</taxon>
        <taxon>Fungi</taxon>
        <taxon>Dikarya</taxon>
        <taxon>Ascomycota</taxon>
        <taxon>Pezizomycotina</taxon>
        <taxon>Sordariomycetes</taxon>
        <taxon>Hypocreomycetidae</taxon>
        <taxon>Hypocreales</taxon>
        <taxon>Nectriaceae</taxon>
        <taxon>Fusarium</taxon>
        <taxon>Fusarium nisikadoi species complex</taxon>
    </lineage>
</organism>
<dbReference type="EMBL" id="JABFAI010000110">
    <property type="protein sequence ID" value="KAF4954923.1"/>
    <property type="molecule type" value="Genomic_DNA"/>
</dbReference>
<gene>
    <name evidence="2" type="ORF">FGADI_4923</name>
</gene>
<keyword evidence="1" id="KW-0812">Transmembrane</keyword>
<keyword evidence="1" id="KW-1133">Transmembrane helix</keyword>
<evidence type="ECO:0000256" key="1">
    <source>
        <dbReference type="SAM" id="Phobius"/>
    </source>
</evidence>
<reference evidence="2" key="2">
    <citation type="submission" date="2020-05" db="EMBL/GenBank/DDBJ databases">
        <authorList>
            <person name="Kim H.-S."/>
            <person name="Proctor R.H."/>
            <person name="Brown D.W."/>
        </authorList>
    </citation>
    <scope>NUCLEOTIDE SEQUENCE</scope>
    <source>
        <strain evidence="2">NRRL 45417</strain>
    </source>
</reference>
<keyword evidence="3" id="KW-1185">Reference proteome</keyword>
<sequence>MPGQDNLDALLDPNDLLTPDPATFGLLKMARAAATETVKSAAYRAWGPTATITATETATATVTVTATGAGIEAEKLKEYVQKILDCEDSYVMVTFAVIAGLALLLSIVTIFSASRSFSKVKASMQALGEDDNGLGQGVYKCYSKAQKNLIFLILSVLCCIATFILATANIMLLDNIDGSIIFLSVAYGAQVLTLICIIMASHSLMRNTLLNTSALSEDGDLEVNAWDSKL</sequence>
<evidence type="ECO:0000313" key="3">
    <source>
        <dbReference type="Proteomes" id="UP000604273"/>
    </source>
</evidence>
<feature type="transmembrane region" description="Helical" evidence="1">
    <location>
        <begin position="179"/>
        <end position="200"/>
    </location>
</feature>
<feature type="transmembrane region" description="Helical" evidence="1">
    <location>
        <begin position="149"/>
        <end position="173"/>
    </location>
</feature>
<dbReference type="Proteomes" id="UP000604273">
    <property type="component" value="Unassembled WGS sequence"/>
</dbReference>